<organism evidence="1 2">
    <name type="scientific">Nocardiopsis suaedae</name>
    <dbReference type="NCBI Taxonomy" id="3018444"/>
    <lineage>
        <taxon>Bacteria</taxon>
        <taxon>Bacillati</taxon>
        <taxon>Actinomycetota</taxon>
        <taxon>Actinomycetes</taxon>
        <taxon>Streptosporangiales</taxon>
        <taxon>Nocardiopsidaceae</taxon>
        <taxon>Nocardiopsis</taxon>
    </lineage>
</organism>
<proteinExistence type="predicted"/>
<dbReference type="EMBL" id="JAQFWP010000011">
    <property type="protein sequence ID" value="MDA2804469.1"/>
    <property type="molecule type" value="Genomic_DNA"/>
</dbReference>
<gene>
    <name evidence="1" type="ORF">O4U47_08095</name>
</gene>
<reference evidence="1" key="1">
    <citation type="submission" date="2023-01" db="EMBL/GenBank/DDBJ databases">
        <title>Draft genome sequence of Nocardiopsis sp. LSu2-4 isolated from halophytes.</title>
        <authorList>
            <person name="Duangmal K."/>
            <person name="Chantavorakit T."/>
        </authorList>
    </citation>
    <scope>NUCLEOTIDE SEQUENCE</scope>
    <source>
        <strain evidence="1">LSu2-4</strain>
    </source>
</reference>
<protein>
    <submittedName>
        <fullName evidence="1">Uncharacterized protein</fullName>
    </submittedName>
</protein>
<name>A0ABT4TJM5_9ACTN</name>
<sequence length="60" mass="6649">MTDSPTPAKGEHVSVRLTGPKAAVDELLAALPTHWDAARERRFPADFPGHIRVYLEVTPR</sequence>
<evidence type="ECO:0000313" key="1">
    <source>
        <dbReference type="EMBL" id="MDA2804469.1"/>
    </source>
</evidence>
<dbReference type="Proteomes" id="UP001165685">
    <property type="component" value="Unassembled WGS sequence"/>
</dbReference>
<comment type="caution">
    <text evidence="1">The sequence shown here is derived from an EMBL/GenBank/DDBJ whole genome shotgun (WGS) entry which is preliminary data.</text>
</comment>
<dbReference type="RefSeq" id="WP_270677016.1">
    <property type="nucleotide sequence ID" value="NZ_JAQFWP010000011.1"/>
</dbReference>
<accession>A0ABT4TJM5</accession>
<evidence type="ECO:0000313" key="2">
    <source>
        <dbReference type="Proteomes" id="UP001165685"/>
    </source>
</evidence>
<keyword evidence="2" id="KW-1185">Reference proteome</keyword>